<accession>A0A179CVF6</accession>
<dbReference type="NCBIfam" id="TIGR03011">
    <property type="entry name" value="sulf_tusB_dsrH"/>
    <property type="match status" value="1"/>
</dbReference>
<dbReference type="AlphaFoldDB" id="A0A179CVF6"/>
<proteinExistence type="predicted"/>
<dbReference type="Proteomes" id="UP000078358">
    <property type="component" value="Unassembled WGS sequence"/>
</dbReference>
<dbReference type="InterPro" id="IPR007215">
    <property type="entry name" value="Sulphur_relay_TusB/DsrH"/>
</dbReference>
<dbReference type="PANTHER" id="PTHR37526:SF1">
    <property type="entry name" value="PROTEIN TUSB"/>
    <property type="match status" value="1"/>
</dbReference>
<comment type="caution">
    <text evidence="1">The sequence shown here is derived from an EMBL/GenBank/DDBJ whole genome shotgun (WGS) entry which is preliminary data.</text>
</comment>
<dbReference type="RefSeq" id="WP_064318460.1">
    <property type="nucleotide sequence ID" value="NZ_JACI01000002.1"/>
</dbReference>
<dbReference type="GO" id="GO:1990228">
    <property type="term" value="C:sulfurtransferase complex"/>
    <property type="evidence" value="ECO:0007669"/>
    <property type="project" value="TreeGrafter"/>
</dbReference>
<dbReference type="Pfam" id="PF04077">
    <property type="entry name" value="DsrH"/>
    <property type="match status" value="1"/>
</dbReference>
<protein>
    <recommendedName>
        <fullName evidence="3">Sulfur transfer complex subunit TusB</fullName>
    </recommendedName>
</protein>
<dbReference type="InterPro" id="IPR027396">
    <property type="entry name" value="DsrEFH-like"/>
</dbReference>
<dbReference type="PATRIC" id="fig|1261658.3.peg.1101"/>
<evidence type="ECO:0008006" key="3">
    <source>
        <dbReference type="Google" id="ProtNLM"/>
    </source>
</evidence>
<dbReference type="GO" id="GO:0002143">
    <property type="term" value="P:tRNA wobble position uridine thiolation"/>
    <property type="evidence" value="ECO:0007669"/>
    <property type="project" value="InterPro"/>
</dbReference>
<dbReference type="SUPFAM" id="SSF75169">
    <property type="entry name" value="DsrEFH-like"/>
    <property type="match status" value="1"/>
</dbReference>
<name>A0A179CVF6_BIBTR</name>
<dbReference type="EMBL" id="JACI01000002">
    <property type="protein sequence ID" value="OAQ13883.1"/>
    <property type="molecule type" value="Genomic_DNA"/>
</dbReference>
<dbReference type="Gene3D" id="3.40.1260.10">
    <property type="entry name" value="DsrEFH-like"/>
    <property type="match status" value="1"/>
</dbReference>
<evidence type="ECO:0000313" key="2">
    <source>
        <dbReference type="Proteomes" id="UP000078358"/>
    </source>
</evidence>
<sequence length="88" mass="9824">MLYTISRADYDSNQLQAIVSQFTENDAIVLWQDGVLQAVKNPQFFANCANVFVLETDLQARGLTTSLPVISFAALVEISEHFYPQIAL</sequence>
<reference evidence="1 2" key="1">
    <citation type="submission" date="2014-01" db="EMBL/GenBank/DDBJ databases">
        <authorList>
            <person name="Zuccon D."/>
        </authorList>
    </citation>
    <scope>NUCLEOTIDE SEQUENCE [LARGE SCALE GENOMIC DNA]</scope>
    <source>
        <strain evidence="1 2">Y31</strain>
    </source>
</reference>
<gene>
    <name evidence="1" type="ORF">F480_05590</name>
</gene>
<evidence type="ECO:0000313" key="1">
    <source>
        <dbReference type="EMBL" id="OAQ13883.1"/>
    </source>
</evidence>
<organism evidence="1 2">
    <name type="scientific">Bibersteinia trehalosi Y31</name>
    <dbReference type="NCBI Taxonomy" id="1261658"/>
    <lineage>
        <taxon>Bacteria</taxon>
        <taxon>Pseudomonadati</taxon>
        <taxon>Pseudomonadota</taxon>
        <taxon>Gammaproteobacteria</taxon>
        <taxon>Pasteurellales</taxon>
        <taxon>Pasteurellaceae</taxon>
        <taxon>Bibersteinia</taxon>
    </lineage>
</organism>
<dbReference type="PANTHER" id="PTHR37526">
    <property type="entry name" value="PROTEIN TUSB"/>
    <property type="match status" value="1"/>
</dbReference>